<reference evidence="3" key="1">
    <citation type="submission" date="2018-11" db="EMBL/GenBank/DDBJ databases">
        <authorList>
            <person name="Alioto T."/>
            <person name="Alioto T."/>
        </authorList>
    </citation>
    <scope>NUCLEOTIDE SEQUENCE</scope>
</reference>
<dbReference type="SUPFAM" id="SSF56436">
    <property type="entry name" value="C-type lectin-like"/>
    <property type="match status" value="1"/>
</dbReference>
<dbReference type="SMART" id="SM00034">
    <property type="entry name" value="CLECT"/>
    <property type="match status" value="1"/>
</dbReference>
<keyword evidence="4" id="KW-1185">Reference proteome</keyword>
<comment type="caution">
    <text evidence="3">The sequence shown here is derived from an EMBL/GenBank/DDBJ whole genome shotgun (WGS) entry which is preliminary data.</text>
</comment>
<feature type="region of interest" description="Disordered" evidence="1">
    <location>
        <begin position="102"/>
        <end position="127"/>
    </location>
</feature>
<evidence type="ECO:0000313" key="3">
    <source>
        <dbReference type="EMBL" id="VDI42411.1"/>
    </source>
</evidence>
<dbReference type="AlphaFoldDB" id="A0A8B6F1Y5"/>
<dbReference type="EMBL" id="UYJE01006022">
    <property type="protein sequence ID" value="VDI42411.1"/>
    <property type="molecule type" value="Genomic_DNA"/>
</dbReference>
<dbReference type="Proteomes" id="UP000596742">
    <property type="component" value="Unassembled WGS sequence"/>
</dbReference>
<accession>A0A8B6F1Y5</accession>
<gene>
    <name evidence="3" type="ORF">MGAL_10B004137</name>
</gene>
<dbReference type="Gene3D" id="3.10.100.10">
    <property type="entry name" value="Mannose-Binding Protein A, subunit A"/>
    <property type="match status" value="1"/>
</dbReference>
<dbReference type="PROSITE" id="PS50041">
    <property type="entry name" value="C_TYPE_LECTIN_2"/>
    <property type="match status" value="1"/>
</dbReference>
<protein>
    <recommendedName>
        <fullName evidence="2">C-type lectin domain-containing protein</fullName>
    </recommendedName>
</protein>
<dbReference type="CDD" id="cd00037">
    <property type="entry name" value="CLECT"/>
    <property type="match status" value="1"/>
</dbReference>
<dbReference type="InterPro" id="IPR016187">
    <property type="entry name" value="CTDL_fold"/>
</dbReference>
<organism evidence="3 4">
    <name type="scientific">Mytilus galloprovincialis</name>
    <name type="common">Mediterranean mussel</name>
    <dbReference type="NCBI Taxonomy" id="29158"/>
    <lineage>
        <taxon>Eukaryota</taxon>
        <taxon>Metazoa</taxon>
        <taxon>Spiralia</taxon>
        <taxon>Lophotrochozoa</taxon>
        <taxon>Mollusca</taxon>
        <taxon>Bivalvia</taxon>
        <taxon>Autobranchia</taxon>
        <taxon>Pteriomorphia</taxon>
        <taxon>Mytilida</taxon>
        <taxon>Mytiloidea</taxon>
        <taxon>Mytilidae</taxon>
        <taxon>Mytilinae</taxon>
        <taxon>Mytilus</taxon>
    </lineage>
</organism>
<evidence type="ECO:0000256" key="1">
    <source>
        <dbReference type="SAM" id="MobiDB-lite"/>
    </source>
</evidence>
<dbReference type="OrthoDB" id="6047911at2759"/>
<feature type="domain" description="C-type lectin" evidence="2">
    <location>
        <begin position="134"/>
        <end position="250"/>
    </location>
</feature>
<dbReference type="InterPro" id="IPR001304">
    <property type="entry name" value="C-type_lectin-like"/>
</dbReference>
<evidence type="ECO:0000259" key="2">
    <source>
        <dbReference type="PROSITE" id="PS50041"/>
    </source>
</evidence>
<proteinExistence type="predicted"/>
<evidence type="ECO:0000313" key="4">
    <source>
        <dbReference type="Proteomes" id="UP000596742"/>
    </source>
</evidence>
<name>A0A8B6F1Y5_MYTGA</name>
<sequence length="264" mass="30465">MLVVYTEMMFHCTSRLSDSESLTDTLVCTLSQNYKKSQRPRSNIDMEFSENESIPDEQVTDTNYIIFSDEENEPQVVASDDEFDYELPKIFEDDEKYDEEASPSLAKVFDNSNQQSTSKDSRRSDECSYPYRRVGKGCYLIQKDNVSGDTAFAKCLRRGAYLANFETLNEAMLMKYELQKMKTGVHYYVGGRNINRYKTGGDWRWIKKDGEMVKMKYFAFDNGEPNGTLKGAQDCMFFYASRGYRFHAVWCAMGGLLGGYICEK</sequence>
<dbReference type="InterPro" id="IPR016186">
    <property type="entry name" value="C-type_lectin-like/link_sf"/>
</dbReference>